<protein>
    <submittedName>
        <fullName evidence="1">Uncharacterized protein</fullName>
    </submittedName>
</protein>
<proteinExistence type="predicted"/>
<dbReference type="EMBL" id="LAZR01028656">
    <property type="protein sequence ID" value="KKL61930.1"/>
    <property type="molecule type" value="Genomic_DNA"/>
</dbReference>
<sequence>MSNANWPRWIYASVSKHFQAIADAYPIHMYIESVERDTKNESKWLEFRLDGPQTREISKGYFRLDVEINILWSVHLDSADFHEQQRILGMLIEAMTDICIYKYGKGVDDDDSLLGTLILQQDPNNPIRGNNFGQVRPDTQLVQGSVEGTYRMYLTE</sequence>
<organism evidence="1">
    <name type="scientific">marine sediment metagenome</name>
    <dbReference type="NCBI Taxonomy" id="412755"/>
    <lineage>
        <taxon>unclassified sequences</taxon>
        <taxon>metagenomes</taxon>
        <taxon>ecological metagenomes</taxon>
    </lineage>
</organism>
<reference evidence="1" key="1">
    <citation type="journal article" date="2015" name="Nature">
        <title>Complex archaea that bridge the gap between prokaryotes and eukaryotes.</title>
        <authorList>
            <person name="Spang A."/>
            <person name="Saw J.H."/>
            <person name="Jorgensen S.L."/>
            <person name="Zaremba-Niedzwiedzka K."/>
            <person name="Martijn J."/>
            <person name="Lind A.E."/>
            <person name="van Eijk R."/>
            <person name="Schleper C."/>
            <person name="Guy L."/>
            <person name="Ettema T.J."/>
        </authorList>
    </citation>
    <scope>NUCLEOTIDE SEQUENCE</scope>
</reference>
<name>A0A0F9FX47_9ZZZZ</name>
<evidence type="ECO:0000313" key="1">
    <source>
        <dbReference type="EMBL" id="KKL61930.1"/>
    </source>
</evidence>
<dbReference type="AlphaFoldDB" id="A0A0F9FX47"/>
<comment type="caution">
    <text evidence="1">The sequence shown here is derived from an EMBL/GenBank/DDBJ whole genome shotgun (WGS) entry which is preliminary data.</text>
</comment>
<accession>A0A0F9FX47</accession>
<gene>
    <name evidence="1" type="ORF">LCGC14_2190330</name>
</gene>